<dbReference type="PATRIC" id="fig|1341181.4.peg.2217"/>
<name>V6SKE6_9FLAO</name>
<dbReference type="EMBL" id="AVGG01000016">
    <property type="protein sequence ID" value="ESU27076.1"/>
    <property type="molecule type" value="Genomic_DNA"/>
</dbReference>
<keyword evidence="1" id="KW-0812">Transmembrane</keyword>
<dbReference type="AlphaFoldDB" id="V6SKE6"/>
<proteinExistence type="predicted"/>
<evidence type="ECO:0000256" key="1">
    <source>
        <dbReference type="SAM" id="Phobius"/>
    </source>
</evidence>
<organism evidence="2 3">
    <name type="scientific">Flavobacterium limnosediminis JC2902</name>
    <dbReference type="NCBI Taxonomy" id="1341181"/>
    <lineage>
        <taxon>Bacteria</taxon>
        <taxon>Pseudomonadati</taxon>
        <taxon>Bacteroidota</taxon>
        <taxon>Flavobacteriia</taxon>
        <taxon>Flavobacteriales</taxon>
        <taxon>Flavobacteriaceae</taxon>
        <taxon>Flavobacterium</taxon>
    </lineage>
</organism>
<keyword evidence="1" id="KW-0472">Membrane</keyword>
<keyword evidence="1" id="KW-1133">Transmembrane helix</keyword>
<evidence type="ECO:0000313" key="3">
    <source>
        <dbReference type="Proteomes" id="UP000018004"/>
    </source>
</evidence>
<evidence type="ECO:0000313" key="2">
    <source>
        <dbReference type="EMBL" id="ESU27076.1"/>
    </source>
</evidence>
<reference evidence="2 3" key="1">
    <citation type="submission" date="2013-08" db="EMBL/GenBank/DDBJ databases">
        <title>Flavobacterium limnosediminis JC2902 genome sequencing.</title>
        <authorList>
            <person name="Lee K."/>
            <person name="Yi H."/>
            <person name="Park S."/>
            <person name="Chun J."/>
        </authorList>
    </citation>
    <scope>NUCLEOTIDE SEQUENCE [LARGE SCALE GENOMIC DNA]</scope>
    <source>
        <strain evidence="2 3">JC2902</strain>
    </source>
</reference>
<comment type="caution">
    <text evidence="2">The sequence shown here is derived from an EMBL/GenBank/DDBJ whole genome shotgun (WGS) entry which is preliminary data.</text>
</comment>
<sequence>MVFSAIFCDFDFDMLLIIQGFYEVLVYGVFLHFLFNL</sequence>
<protein>
    <submittedName>
        <fullName evidence="2">Uncharacterized protein</fullName>
    </submittedName>
</protein>
<dbReference type="Proteomes" id="UP000018004">
    <property type="component" value="Unassembled WGS sequence"/>
</dbReference>
<keyword evidence="3" id="KW-1185">Reference proteome</keyword>
<feature type="transmembrane region" description="Helical" evidence="1">
    <location>
        <begin position="12"/>
        <end position="35"/>
    </location>
</feature>
<gene>
    <name evidence="2" type="ORF">FLJC2902T_22540</name>
</gene>
<accession>V6SKE6</accession>